<dbReference type="Gene3D" id="2.60.40.4270">
    <property type="entry name" value="Listeria-Bacteroides repeat domain"/>
    <property type="match status" value="2"/>
</dbReference>
<keyword evidence="4" id="KW-1185">Reference proteome</keyword>
<name>A0A261FC32_9BIFI</name>
<evidence type="ECO:0000313" key="4">
    <source>
        <dbReference type="Proteomes" id="UP000228976"/>
    </source>
</evidence>
<dbReference type="AlphaFoldDB" id="A0A261FC32"/>
<evidence type="ECO:0000313" key="3">
    <source>
        <dbReference type="EMBL" id="OZG56533.1"/>
    </source>
</evidence>
<dbReference type="RefSeq" id="WP_094690044.1">
    <property type="nucleotide sequence ID" value="NZ_JACBYZ010000001.1"/>
</dbReference>
<protein>
    <submittedName>
        <fullName evidence="3">Listeria-Bacteroides repeat domain</fullName>
    </submittedName>
</protein>
<comment type="caution">
    <text evidence="3">The sequence shown here is derived from an EMBL/GenBank/DDBJ whole genome shotgun (WGS) entry which is preliminary data.</text>
</comment>
<dbReference type="Pfam" id="PF09479">
    <property type="entry name" value="Flg_new"/>
    <property type="match status" value="2"/>
</dbReference>
<dbReference type="EMBL" id="MWWU01000002">
    <property type="protein sequence ID" value="OZG56533.1"/>
    <property type="molecule type" value="Genomic_DNA"/>
</dbReference>
<organism evidence="3 4">
    <name type="scientific">Aeriscardovia aeriphila</name>
    <dbReference type="NCBI Taxonomy" id="218139"/>
    <lineage>
        <taxon>Bacteria</taxon>
        <taxon>Bacillati</taxon>
        <taxon>Actinomycetota</taxon>
        <taxon>Actinomycetes</taxon>
        <taxon>Bifidobacteriales</taxon>
        <taxon>Bifidobacteriaceae</taxon>
        <taxon>Aeriscardovia</taxon>
    </lineage>
</organism>
<keyword evidence="2" id="KW-0812">Transmembrane</keyword>
<accession>A0A261FC32</accession>
<sequence>MMRLQSVRRSLAVVAVGAALLFGIVPFSAVNEIYGHQVKLPVPVREGFQFMGWFVNTDGSGEKVSELTVKADTTLYASWKKAIPITALTPAHPTERNILFRSNDPRDVVITVHAVDGDSISTQVGLTRQGYHLVGWADHEGSAVVSVPVDSRLMVDGDRTLYAVWEQNTAEGKGKQSHDSSVTVPSYPRVVSEASSQEGKLASTGSGVEPLLIAAGVLIVLALLDLAWMKWGARRAR</sequence>
<proteinExistence type="predicted"/>
<feature type="transmembrane region" description="Helical" evidence="2">
    <location>
        <begin position="211"/>
        <end position="229"/>
    </location>
</feature>
<dbReference type="InterPro" id="IPR042229">
    <property type="entry name" value="Listeria/Bacterioides_rpt_sf"/>
</dbReference>
<evidence type="ECO:0000256" key="1">
    <source>
        <dbReference type="ARBA" id="ARBA00004196"/>
    </source>
</evidence>
<dbReference type="NCBIfam" id="TIGR02543">
    <property type="entry name" value="List_Bact_rpt"/>
    <property type="match status" value="2"/>
</dbReference>
<keyword evidence="2" id="KW-1133">Transmembrane helix</keyword>
<dbReference type="Proteomes" id="UP000228976">
    <property type="component" value="Unassembled WGS sequence"/>
</dbReference>
<keyword evidence="2" id="KW-0472">Membrane</keyword>
<gene>
    <name evidence="3" type="ORF">AEAE_1021</name>
</gene>
<dbReference type="InterPro" id="IPR013378">
    <property type="entry name" value="InlB-like_B-rpt"/>
</dbReference>
<reference evidence="3 4" key="1">
    <citation type="journal article" date="2017" name="BMC Genomics">
        <title>Comparative genomic and phylogenomic analyses of the Bifidobacteriaceae family.</title>
        <authorList>
            <person name="Lugli G.A."/>
            <person name="Milani C."/>
            <person name="Turroni F."/>
            <person name="Duranti S."/>
            <person name="Mancabelli L."/>
            <person name="Mangifesta M."/>
            <person name="Ferrario C."/>
            <person name="Modesto M."/>
            <person name="Mattarelli P."/>
            <person name="Jiri K."/>
            <person name="van Sinderen D."/>
            <person name="Ventura M."/>
        </authorList>
    </citation>
    <scope>NUCLEOTIDE SEQUENCE [LARGE SCALE GENOMIC DNA]</scope>
    <source>
        <strain evidence="3 4">LMG 21773</strain>
    </source>
</reference>
<comment type="subcellular location">
    <subcellularLocation>
        <location evidence="1">Cell envelope</location>
    </subcellularLocation>
</comment>
<dbReference type="OrthoDB" id="3233977at2"/>
<evidence type="ECO:0000256" key="2">
    <source>
        <dbReference type="SAM" id="Phobius"/>
    </source>
</evidence>
<dbReference type="GO" id="GO:0030313">
    <property type="term" value="C:cell envelope"/>
    <property type="evidence" value="ECO:0007669"/>
    <property type="project" value="UniProtKB-SubCell"/>
</dbReference>